<name>A0A9N9Q7B6_9HELO</name>
<comment type="caution">
    <text evidence="1">The sequence shown here is derived from an EMBL/GenBank/DDBJ whole genome shotgun (WGS) entry which is preliminary data.</text>
</comment>
<protein>
    <submittedName>
        <fullName evidence="1">Uncharacterized protein</fullName>
    </submittedName>
</protein>
<organism evidence="1 2">
    <name type="scientific">Hymenoscyphus albidus</name>
    <dbReference type="NCBI Taxonomy" id="595503"/>
    <lineage>
        <taxon>Eukaryota</taxon>
        <taxon>Fungi</taxon>
        <taxon>Dikarya</taxon>
        <taxon>Ascomycota</taxon>
        <taxon>Pezizomycotina</taxon>
        <taxon>Leotiomycetes</taxon>
        <taxon>Helotiales</taxon>
        <taxon>Helotiaceae</taxon>
        <taxon>Hymenoscyphus</taxon>
    </lineage>
</organism>
<evidence type="ECO:0000313" key="1">
    <source>
        <dbReference type="EMBL" id="CAG8977312.1"/>
    </source>
</evidence>
<keyword evidence="2" id="KW-1185">Reference proteome</keyword>
<dbReference type="EMBL" id="CAJVRM010000213">
    <property type="protein sequence ID" value="CAG8977312.1"/>
    <property type="molecule type" value="Genomic_DNA"/>
</dbReference>
<reference evidence="1" key="1">
    <citation type="submission" date="2021-07" db="EMBL/GenBank/DDBJ databases">
        <authorList>
            <person name="Durling M."/>
        </authorList>
    </citation>
    <scope>NUCLEOTIDE SEQUENCE</scope>
</reference>
<dbReference type="Proteomes" id="UP000701801">
    <property type="component" value="Unassembled WGS sequence"/>
</dbReference>
<evidence type="ECO:0000313" key="2">
    <source>
        <dbReference type="Proteomes" id="UP000701801"/>
    </source>
</evidence>
<sequence>MSHPQGFSRAESNESWTQYDSSNGRLWYHDTRVTGADKLRSIGASYQICGDGSKRMFSHLPLLERSQAYVALQHLHSVDSFDVFIWPVGVTLGNHTAWDADPFPFSGSQLFVGYRLLEHNGANVRYLGWILDPDNEDPASEQSEGEESDNKDLDTCIVFSDNM</sequence>
<accession>A0A9N9Q7B6</accession>
<gene>
    <name evidence="1" type="ORF">HYALB_00012717</name>
</gene>
<proteinExistence type="predicted"/>
<dbReference type="AlphaFoldDB" id="A0A9N9Q7B6"/>